<dbReference type="OMA" id="DESHNFA"/>
<proteinExistence type="predicted"/>
<dbReference type="EMBL" id="DS233127">
    <property type="protein sequence ID" value="EDS28276.1"/>
    <property type="molecule type" value="Genomic_DNA"/>
</dbReference>
<dbReference type="EnsemblMetazoa" id="CPIJ018772-RA">
    <property type="protein sequence ID" value="CPIJ018772-PA"/>
    <property type="gene ID" value="CPIJ018772"/>
</dbReference>
<feature type="domain" description="PIN" evidence="2">
    <location>
        <begin position="56"/>
        <end position="232"/>
    </location>
</feature>
<dbReference type="InterPro" id="IPR029060">
    <property type="entry name" value="PIN-like_dom_sf"/>
</dbReference>
<dbReference type="Proteomes" id="UP000002320">
    <property type="component" value="Unassembled WGS sequence"/>
</dbReference>
<dbReference type="GO" id="GO:0070034">
    <property type="term" value="F:telomerase RNA binding"/>
    <property type="evidence" value="ECO:0007669"/>
    <property type="project" value="TreeGrafter"/>
</dbReference>
<dbReference type="Pfam" id="PF13638">
    <property type="entry name" value="PIN_4"/>
    <property type="match status" value="1"/>
</dbReference>
<keyword evidence="1" id="KW-0732">Signal</keyword>
<sequence>MSRVQLVMRLFLCVCFCATLSDSTPGESAANRDESHNFADILSQSTIALNIEVRPRFLVPDTNCFVDYLRDIESIAKAHPLYQLMVPIVVINELEGLAKGIKPAVNASGIIASKLAAGISVQPTPAPSSARISVDRRFDPRHAEKVAEASKQALHFIKQKHPALMCVTTKGSILKPTTCTFLEDVGEQKSNDDKILETALNLIRNSTEEKGGEVRYITRDVVLLTTDRNLRVKALSNDLPVRELPDFIKWAGLGFIGLN</sequence>
<evidence type="ECO:0000256" key="1">
    <source>
        <dbReference type="SAM" id="SignalP"/>
    </source>
</evidence>
<dbReference type="HOGENOM" id="CLU_1074617_0_0_1"/>
<evidence type="ECO:0000313" key="3">
    <source>
        <dbReference type="EMBL" id="EDS28276.1"/>
    </source>
</evidence>
<dbReference type="STRING" id="7176.B0XHB0"/>
<dbReference type="InParanoid" id="B0XHB0"/>
<dbReference type="InterPro" id="IPR002716">
    <property type="entry name" value="PIN_dom"/>
</dbReference>
<gene>
    <name evidence="4" type="primary">6052831</name>
    <name evidence="3" type="ORF">CpipJ_CPIJ018772</name>
</gene>
<feature type="signal peptide" evidence="1">
    <location>
        <begin position="1"/>
        <end position="23"/>
    </location>
</feature>
<reference evidence="4" key="2">
    <citation type="submission" date="2021-02" db="UniProtKB">
        <authorList>
            <consortium name="EnsemblMetazoa"/>
        </authorList>
    </citation>
    <scope>IDENTIFICATION</scope>
    <source>
        <strain evidence="4">JHB</strain>
    </source>
</reference>
<dbReference type="eggNOG" id="KOG2162">
    <property type="taxonomic scope" value="Eukaryota"/>
</dbReference>
<dbReference type="OrthoDB" id="2017974at2759"/>
<dbReference type="GO" id="GO:0042162">
    <property type="term" value="F:telomeric DNA binding"/>
    <property type="evidence" value="ECO:0007669"/>
    <property type="project" value="TreeGrafter"/>
</dbReference>
<dbReference type="PANTHER" id="PTHR15696">
    <property type="entry name" value="SMG-7 SUPPRESSOR WITH MORPHOLOGICAL EFFECT ON GENITALIA PROTEIN 7"/>
    <property type="match status" value="1"/>
</dbReference>
<dbReference type="PANTHER" id="PTHR15696:SF0">
    <property type="entry name" value="TELOMERASE-BINDING PROTEIN EST1A"/>
    <property type="match status" value="1"/>
</dbReference>
<evidence type="ECO:0000313" key="5">
    <source>
        <dbReference type="Proteomes" id="UP000002320"/>
    </source>
</evidence>
<dbReference type="GO" id="GO:0005697">
    <property type="term" value="C:telomerase holoenzyme complex"/>
    <property type="evidence" value="ECO:0007669"/>
    <property type="project" value="TreeGrafter"/>
</dbReference>
<reference evidence="3" key="1">
    <citation type="submission" date="2007-03" db="EMBL/GenBank/DDBJ databases">
        <title>Annotation of Culex pipiens quinquefasciatus.</title>
        <authorList>
            <consortium name="The Broad Institute Genome Sequencing Platform"/>
            <person name="Atkinson P.W."/>
            <person name="Hemingway J."/>
            <person name="Christensen B.M."/>
            <person name="Higgs S."/>
            <person name="Kodira C."/>
            <person name="Hannick L."/>
            <person name="Megy K."/>
            <person name="O'Leary S."/>
            <person name="Pearson M."/>
            <person name="Haas B.J."/>
            <person name="Mauceli E."/>
            <person name="Wortman J.R."/>
            <person name="Lee N.H."/>
            <person name="Guigo R."/>
            <person name="Stanke M."/>
            <person name="Alvarado L."/>
            <person name="Amedeo P."/>
            <person name="Antoine C.H."/>
            <person name="Arensburger P."/>
            <person name="Bidwell S.L."/>
            <person name="Crawford M."/>
            <person name="Camaro F."/>
            <person name="Devon K."/>
            <person name="Engels R."/>
            <person name="Hammond M."/>
            <person name="Howarth C."/>
            <person name="Koehrsen M."/>
            <person name="Lawson D."/>
            <person name="Montgomery P."/>
            <person name="Nene V."/>
            <person name="Nusbaum C."/>
            <person name="Puiu D."/>
            <person name="Romero-Severson J."/>
            <person name="Severson D.W."/>
            <person name="Shumway M."/>
            <person name="Sisk P."/>
            <person name="Stolte C."/>
            <person name="Zeng Q."/>
            <person name="Eisenstadt E."/>
            <person name="Fraser-Liggett C."/>
            <person name="Strausberg R."/>
            <person name="Galagan J."/>
            <person name="Birren B."/>
            <person name="Collins F.H."/>
        </authorList>
    </citation>
    <scope>NUCLEOTIDE SEQUENCE [LARGE SCALE GENOMIC DNA]</scope>
    <source>
        <strain evidence="3">JHB</strain>
    </source>
</reference>
<accession>B0XHB0</accession>
<feature type="chain" id="PRO_5014567363" description="PIN domain-containing protein" evidence="1">
    <location>
        <begin position="24"/>
        <end position="259"/>
    </location>
</feature>
<dbReference type="SMART" id="SM00670">
    <property type="entry name" value="PINc"/>
    <property type="match status" value="1"/>
</dbReference>
<dbReference type="InterPro" id="IPR045153">
    <property type="entry name" value="Est1/Ebs1-like"/>
</dbReference>
<organism>
    <name type="scientific">Culex quinquefasciatus</name>
    <name type="common">Southern house mosquito</name>
    <name type="synonym">Culex pungens</name>
    <dbReference type="NCBI Taxonomy" id="7176"/>
    <lineage>
        <taxon>Eukaryota</taxon>
        <taxon>Metazoa</taxon>
        <taxon>Ecdysozoa</taxon>
        <taxon>Arthropoda</taxon>
        <taxon>Hexapoda</taxon>
        <taxon>Insecta</taxon>
        <taxon>Pterygota</taxon>
        <taxon>Neoptera</taxon>
        <taxon>Endopterygota</taxon>
        <taxon>Diptera</taxon>
        <taxon>Nematocera</taxon>
        <taxon>Culicoidea</taxon>
        <taxon>Culicidae</taxon>
        <taxon>Culicinae</taxon>
        <taxon>Culicini</taxon>
        <taxon>Culex</taxon>
        <taxon>Culex</taxon>
    </lineage>
</organism>
<keyword evidence="5" id="KW-1185">Reference proteome</keyword>
<evidence type="ECO:0000313" key="4">
    <source>
        <dbReference type="EnsemblMetazoa" id="CPIJ018772-PA"/>
    </source>
</evidence>
<name>B0XHB0_CULQU</name>
<dbReference type="KEGG" id="cqu:CpipJ_CPIJ018772"/>
<dbReference type="AlphaFoldDB" id="B0XHB0"/>
<protein>
    <recommendedName>
        <fullName evidence="2">PIN domain-containing protein</fullName>
    </recommendedName>
</protein>
<dbReference type="GO" id="GO:0000184">
    <property type="term" value="P:nuclear-transcribed mRNA catabolic process, nonsense-mediated decay"/>
    <property type="evidence" value="ECO:0007669"/>
    <property type="project" value="TreeGrafter"/>
</dbReference>
<dbReference type="VEuPathDB" id="VectorBase:CPIJ018772"/>
<dbReference type="Gene3D" id="3.40.50.1010">
    <property type="entry name" value="5'-nuclease"/>
    <property type="match status" value="1"/>
</dbReference>
<evidence type="ECO:0000259" key="2">
    <source>
        <dbReference type="SMART" id="SM00670"/>
    </source>
</evidence>
<dbReference type="VEuPathDB" id="VectorBase:CQUJHB001494"/>
<dbReference type="SUPFAM" id="SSF88723">
    <property type="entry name" value="PIN domain-like"/>
    <property type="match status" value="1"/>
</dbReference>